<feature type="region of interest" description="Disordered" evidence="1">
    <location>
        <begin position="181"/>
        <end position="221"/>
    </location>
</feature>
<sequence>MTPKVNKRKGVGSSSHGNKRSRGFQETPMEDASMPQQPPRCYGLRQVMEKEGKMWFKDHKESKYSHELFVDRDSLAFKFSHIVDKIHNPGLYFVFNNPREFLANWDPKERMNQVKNNGQIVNFIPVTLNRFLGMPSIDPQPFKDLILRPPYSDIRILSVARIWSYDGPPTNIGLGFKETFNNDDATDKEQARVDSNLESDGDVGDYSKMGEATYATTGNED</sequence>
<reference evidence="2 3" key="1">
    <citation type="journal article" date="2021" name="BMC Genomics">
        <title>Datura genome reveals duplications of psychoactive alkaloid biosynthetic genes and high mutation rate following tissue culture.</title>
        <authorList>
            <person name="Rajewski A."/>
            <person name="Carter-House D."/>
            <person name="Stajich J."/>
            <person name="Litt A."/>
        </authorList>
    </citation>
    <scope>NUCLEOTIDE SEQUENCE [LARGE SCALE GENOMIC DNA]</scope>
    <source>
        <strain evidence="2">AR-01</strain>
    </source>
</reference>
<evidence type="ECO:0000256" key="1">
    <source>
        <dbReference type="SAM" id="MobiDB-lite"/>
    </source>
</evidence>
<accession>A0ABS8S8X6</accession>
<evidence type="ECO:0000313" key="3">
    <source>
        <dbReference type="Proteomes" id="UP000823775"/>
    </source>
</evidence>
<organism evidence="2 3">
    <name type="scientific">Datura stramonium</name>
    <name type="common">Jimsonweed</name>
    <name type="synonym">Common thornapple</name>
    <dbReference type="NCBI Taxonomy" id="4076"/>
    <lineage>
        <taxon>Eukaryota</taxon>
        <taxon>Viridiplantae</taxon>
        <taxon>Streptophyta</taxon>
        <taxon>Embryophyta</taxon>
        <taxon>Tracheophyta</taxon>
        <taxon>Spermatophyta</taxon>
        <taxon>Magnoliopsida</taxon>
        <taxon>eudicotyledons</taxon>
        <taxon>Gunneridae</taxon>
        <taxon>Pentapetalae</taxon>
        <taxon>asterids</taxon>
        <taxon>lamiids</taxon>
        <taxon>Solanales</taxon>
        <taxon>Solanaceae</taxon>
        <taxon>Solanoideae</taxon>
        <taxon>Datureae</taxon>
        <taxon>Datura</taxon>
    </lineage>
</organism>
<evidence type="ECO:0000313" key="2">
    <source>
        <dbReference type="EMBL" id="MCD7455268.1"/>
    </source>
</evidence>
<feature type="region of interest" description="Disordered" evidence="1">
    <location>
        <begin position="1"/>
        <end position="40"/>
    </location>
</feature>
<keyword evidence="3" id="KW-1185">Reference proteome</keyword>
<dbReference type="EMBL" id="JACEIK010000336">
    <property type="protein sequence ID" value="MCD7455268.1"/>
    <property type="molecule type" value="Genomic_DNA"/>
</dbReference>
<comment type="caution">
    <text evidence="2">The sequence shown here is derived from an EMBL/GenBank/DDBJ whole genome shotgun (WGS) entry which is preliminary data.</text>
</comment>
<dbReference type="Proteomes" id="UP000823775">
    <property type="component" value="Unassembled WGS sequence"/>
</dbReference>
<feature type="compositionally biased region" description="Basic residues" evidence="1">
    <location>
        <begin position="1"/>
        <end position="10"/>
    </location>
</feature>
<gene>
    <name evidence="2" type="ORF">HAX54_027613</name>
</gene>
<name>A0ABS8S8X6_DATST</name>
<protein>
    <submittedName>
        <fullName evidence="2">Uncharacterized protein</fullName>
    </submittedName>
</protein>
<proteinExistence type="predicted"/>